<protein>
    <submittedName>
        <fullName evidence="6">Signal peptidase, endoplasmic reticulum-type</fullName>
    </submittedName>
</protein>
<dbReference type="RefSeq" id="WP_092893883.1">
    <property type="nucleotide sequence ID" value="NZ_FOOQ01000008.1"/>
</dbReference>
<evidence type="ECO:0000313" key="7">
    <source>
        <dbReference type="Proteomes" id="UP000198876"/>
    </source>
</evidence>
<evidence type="ECO:0000256" key="5">
    <source>
        <dbReference type="SAM" id="Phobius"/>
    </source>
</evidence>
<evidence type="ECO:0000256" key="3">
    <source>
        <dbReference type="ARBA" id="ARBA00022989"/>
    </source>
</evidence>
<evidence type="ECO:0000256" key="1">
    <source>
        <dbReference type="ARBA" id="ARBA00004370"/>
    </source>
</evidence>
<dbReference type="NCBIfam" id="TIGR02228">
    <property type="entry name" value="sigpep_I_arch"/>
    <property type="match status" value="1"/>
</dbReference>
<reference evidence="7" key="1">
    <citation type="submission" date="2016-10" db="EMBL/GenBank/DDBJ databases">
        <authorList>
            <person name="Varghese N."/>
            <person name="Submissions S."/>
        </authorList>
    </citation>
    <scope>NUCLEOTIDE SEQUENCE [LARGE SCALE GENOMIC DNA]</scope>
    <source>
        <strain evidence="7">CGMCC 1.7739</strain>
    </source>
</reference>
<dbReference type="CDD" id="cd06530">
    <property type="entry name" value="S26_SPase_I"/>
    <property type="match status" value="1"/>
</dbReference>
<proteinExistence type="predicted"/>
<evidence type="ECO:0000256" key="2">
    <source>
        <dbReference type="ARBA" id="ARBA00022692"/>
    </source>
</evidence>
<feature type="transmembrane region" description="Helical" evidence="5">
    <location>
        <begin position="208"/>
        <end position="228"/>
    </location>
</feature>
<dbReference type="OrthoDB" id="50404at2157"/>
<comment type="subcellular location">
    <subcellularLocation>
        <location evidence="1">Membrane</location>
    </subcellularLocation>
</comment>
<name>A0A1I2WF71_9EURY</name>
<gene>
    <name evidence="6" type="ORF">SAMN04488063_3532</name>
</gene>
<dbReference type="SUPFAM" id="SSF51306">
    <property type="entry name" value="LexA/Signal peptidase"/>
    <property type="match status" value="1"/>
</dbReference>
<evidence type="ECO:0000313" key="6">
    <source>
        <dbReference type="EMBL" id="SFG99928.1"/>
    </source>
</evidence>
<organism evidence="6 7">
    <name type="scientific">Halopelagius inordinatus</name>
    <dbReference type="NCBI Taxonomy" id="553467"/>
    <lineage>
        <taxon>Archaea</taxon>
        <taxon>Methanobacteriati</taxon>
        <taxon>Methanobacteriota</taxon>
        <taxon>Stenosarchaea group</taxon>
        <taxon>Halobacteria</taxon>
        <taxon>Halobacteriales</taxon>
        <taxon>Haloferacaceae</taxon>
    </lineage>
</organism>
<evidence type="ECO:0000256" key="4">
    <source>
        <dbReference type="ARBA" id="ARBA00023136"/>
    </source>
</evidence>
<keyword evidence="2 5" id="KW-0812">Transmembrane</keyword>
<dbReference type="Proteomes" id="UP000198876">
    <property type="component" value="Unassembled WGS sequence"/>
</dbReference>
<dbReference type="GO" id="GO:0006465">
    <property type="term" value="P:signal peptide processing"/>
    <property type="evidence" value="ECO:0007669"/>
    <property type="project" value="InterPro"/>
</dbReference>
<keyword evidence="4 5" id="KW-0472">Membrane</keyword>
<feature type="transmembrane region" description="Helical" evidence="5">
    <location>
        <begin position="168"/>
        <end position="187"/>
    </location>
</feature>
<sequence length="390" mass="41223">MENAQTALVRALELVVLLAVVSLLAGQALGYPVLLGFVETGSMAPTMEPGDGFVAVPADLVGPVEEGDVVVFRAQELHGGDLTTHRVVEETDRGYVTRGDANPFTDQGGSEPPVQDAQVVAQALQVGGEVVVIPELGTAVLAVQGAVSVVQRHVAALFGSRAFLGPQGLAYLFFGATMVYYVLGELREENRERRSRETSRNRETGTDVRLIAAGFALLLVAGATAAMVGPAGTQEYGVVSAEFESDRPTVIPAGESSDVAYPVGNGGLVPVDVFLEPRSDGVAVEPGELSVGPGSTADATVTLSVPPETGYYRMFLTEHRYLAVLPTPVTRGLYQLHPWAPVVVIDSLLGGLFYAVSIALVGTGRVRTRSRGRDISPTTRLKRTLRDRNS</sequence>
<dbReference type="InterPro" id="IPR001733">
    <property type="entry name" value="Peptidase_S26B"/>
</dbReference>
<dbReference type="GO" id="GO:0016020">
    <property type="term" value="C:membrane"/>
    <property type="evidence" value="ECO:0007669"/>
    <property type="project" value="UniProtKB-SubCell"/>
</dbReference>
<keyword evidence="7" id="KW-1185">Reference proteome</keyword>
<accession>A0A1I2WF71</accession>
<dbReference type="STRING" id="553467.SAMN04488063_3532"/>
<feature type="transmembrane region" description="Helical" evidence="5">
    <location>
        <begin position="339"/>
        <end position="361"/>
    </location>
</feature>
<dbReference type="EMBL" id="FOOQ01000008">
    <property type="protein sequence ID" value="SFG99928.1"/>
    <property type="molecule type" value="Genomic_DNA"/>
</dbReference>
<dbReference type="InterPro" id="IPR019533">
    <property type="entry name" value="Peptidase_S26"/>
</dbReference>
<dbReference type="AlphaFoldDB" id="A0A1I2WF71"/>
<dbReference type="GO" id="GO:0004252">
    <property type="term" value="F:serine-type endopeptidase activity"/>
    <property type="evidence" value="ECO:0007669"/>
    <property type="project" value="InterPro"/>
</dbReference>
<keyword evidence="3 5" id="KW-1133">Transmembrane helix</keyword>
<dbReference type="InterPro" id="IPR036286">
    <property type="entry name" value="LexA/Signal_pep-like_sf"/>
</dbReference>